<evidence type="ECO:0000256" key="5">
    <source>
        <dbReference type="ARBA" id="ARBA00032234"/>
    </source>
</evidence>
<dbReference type="EC" id="2.3.2.26" evidence="2"/>
<evidence type="ECO:0000256" key="1">
    <source>
        <dbReference type="ARBA" id="ARBA00000885"/>
    </source>
</evidence>
<dbReference type="GO" id="GO:0061630">
    <property type="term" value="F:ubiquitin protein ligase activity"/>
    <property type="evidence" value="ECO:0007669"/>
    <property type="project" value="UniProtKB-EC"/>
</dbReference>
<keyword evidence="10" id="KW-1185">Reference proteome</keyword>
<comment type="function">
    <text evidence="7">E3 ubiquitin-protein ligase which accepts ubiquitin from specific E2 ubiquitin-conjugating enzymes, and transfers it to substrates, generally promoting their degradation by the proteasome. Independently of its E3 ubiquitin-protein ligase activity, acts as an inhibitor of CPSF3 endonuclease activity by blocking CPSF3 active site.</text>
</comment>
<dbReference type="Proteomes" id="UP001627154">
    <property type="component" value="Unassembled WGS sequence"/>
</dbReference>
<gene>
    <name evidence="9" type="ORF">TKK_011934</name>
</gene>
<comment type="subunit">
    <text evidence="8">Interacts with UBE2C/UbcH10 (E2 ubiquitin-conjugating enzyme). In vitro, interacts with cyclin-B.</text>
</comment>
<evidence type="ECO:0000256" key="8">
    <source>
        <dbReference type="ARBA" id="ARBA00064185"/>
    </source>
</evidence>
<sequence>MNSITLEIRPRLRSLNAYISLKESIDNSRLQVRLGENDIKIEIQGKLYSLSLANIHLLPSSLSSLRITDKWISFRIQTEPNYLYGKFETEIIKNDDINYNYMNLANELQLPPKNKNCQLICARCENRITKIVNFQRILPLPSSGCDPQEWFCHKHGKDEPFSMDPKESDLFYSSNYCLFNTNVFEDRSKLLNSSNSLVQCNRCFAVIGSAKEKNIKSLKIWNCCINYKIIDDDSVIKIISSPLSDFLTTFKHTSDYTIGEKILLEAEEAHCTHHIILKTMEKKLHIQKTDQVNLTQQSIDLESSFVVKVFYKYGESKSTIKNNDPDVEFSELPLSSFISGMEALMSSTARFPPAYRKAEDYYIGYLPL</sequence>
<protein>
    <recommendedName>
        <fullName evidence="3">E3 ubiquitin-protein ligase E3D</fullName>
        <ecNumber evidence="2">2.3.2.26</ecNumber>
    </recommendedName>
    <alternativeName>
        <fullName evidence="6">HECT-type E3 ubiquitin transferase E3D</fullName>
    </alternativeName>
    <alternativeName>
        <fullName evidence="5">UbcH10-binding protein with a HECT-like domain</fullName>
    </alternativeName>
    <alternativeName>
        <fullName evidence="4">Ubiquitin-conjugating enzyme E2C-binding protein</fullName>
    </alternativeName>
</protein>
<evidence type="ECO:0000256" key="6">
    <source>
        <dbReference type="ARBA" id="ARBA00032298"/>
    </source>
</evidence>
<dbReference type="InterPro" id="IPR019193">
    <property type="entry name" value="UBQ-conj_enz_E2-bd_prot"/>
</dbReference>
<dbReference type="PANTHER" id="PTHR31531">
    <property type="entry name" value="E3 UBIQUITIN-PROTEIN LIGASE E3D FAMILY MEMBER"/>
    <property type="match status" value="1"/>
</dbReference>
<dbReference type="PANTHER" id="PTHR31531:SF2">
    <property type="entry name" value="E3 UBIQUITIN-PROTEIN LIGASE E3D"/>
    <property type="match status" value="1"/>
</dbReference>
<organism evidence="9 10">
    <name type="scientific">Trichogramma kaykai</name>
    <dbReference type="NCBI Taxonomy" id="54128"/>
    <lineage>
        <taxon>Eukaryota</taxon>
        <taxon>Metazoa</taxon>
        <taxon>Ecdysozoa</taxon>
        <taxon>Arthropoda</taxon>
        <taxon>Hexapoda</taxon>
        <taxon>Insecta</taxon>
        <taxon>Pterygota</taxon>
        <taxon>Neoptera</taxon>
        <taxon>Endopterygota</taxon>
        <taxon>Hymenoptera</taxon>
        <taxon>Apocrita</taxon>
        <taxon>Proctotrupomorpha</taxon>
        <taxon>Chalcidoidea</taxon>
        <taxon>Trichogrammatidae</taxon>
        <taxon>Trichogramma</taxon>
    </lineage>
</organism>
<comment type="catalytic activity">
    <reaction evidence="1">
        <text>S-ubiquitinyl-[E2 ubiquitin-conjugating enzyme]-L-cysteine + [acceptor protein]-L-lysine = [E2 ubiquitin-conjugating enzyme]-L-cysteine + N(6)-ubiquitinyl-[acceptor protein]-L-lysine.</text>
        <dbReference type="EC" id="2.3.2.26"/>
    </reaction>
</comment>
<evidence type="ECO:0000256" key="7">
    <source>
        <dbReference type="ARBA" id="ARBA00053831"/>
    </source>
</evidence>
<comment type="caution">
    <text evidence="9">The sequence shown here is derived from an EMBL/GenBank/DDBJ whole genome shotgun (WGS) entry which is preliminary data.</text>
</comment>
<evidence type="ECO:0000256" key="2">
    <source>
        <dbReference type="ARBA" id="ARBA00012485"/>
    </source>
</evidence>
<proteinExistence type="predicted"/>
<evidence type="ECO:0000313" key="9">
    <source>
        <dbReference type="EMBL" id="KAL3393668.1"/>
    </source>
</evidence>
<evidence type="ECO:0000256" key="4">
    <source>
        <dbReference type="ARBA" id="ARBA00029737"/>
    </source>
</evidence>
<dbReference type="Pfam" id="PF09814">
    <property type="entry name" value="HECT_2"/>
    <property type="match status" value="1"/>
</dbReference>
<evidence type="ECO:0000256" key="3">
    <source>
        <dbReference type="ARBA" id="ARBA00013646"/>
    </source>
</evidence>
<name>A0ABD2WKQ9_9HYME</name>
<dbReference type="AlphaFoldDB" id="A0ABD2WKQ9"/>
<evidence type="ECO:0000313" key="10">
    <source>
        <dbReference type="Proteomes" id="UP001627154"/>
    </source>
</evidence>
<dbReference type="EMBL" id="JBJJXI010000096">
    <property type="protein sequence ID" value="KAL3393668.1"/>
    <property type="molecule type" value="Genomic_DNA"/>
</dbReference>
<accession>A0ABD2WKQ9</accession>
<reference evidence="9 10" key="1">
    <citation type="journal article" date="2024" name="bioRxiv">
        <title>A reference genome for Trichogramma kaykai: A tiny desert-dwelling parasitoid wasp with competing sex-ratio distorters.</title>
        <authorList>
            <person name="Culotta J."/>
            <person name="Lindsey A.R."/>
        </authorList>
    </citation>
    <scope>NUCLEOTIDE SEQUENCE [LARGE SCALE GENOMIC DNA]</scope>
    <source>
        <strain evidence="9 10">KSX58</strain>
    </source>
</reference>